<dbReference type="InParanoid" id="L9JBP9"/>
<feature type="compositionally biased region" description="Polar residues" evidence="1">
    <location>
        <begin position="13"/>
        <end position="29"/>
    </location>
</feature>
<gene>
    <name evidence="2" type="ORF">TREES_T100003430</name>
</gene>
<reference evidence="3" key="1">
    <citation type="submission" date="2012-07" db="EMBL/GenBank/DDBJ databases">
        <title>Genome of the Chinese tree shrew, a rising model animal genetically related to primates.</title>
        <authorList>
            <person name="Zhang G."/>
            <person name="Fan Y."/>
            <person name="Yao Y."/>
            <person name="Huang Z."/>
        </authorList>
    </citation>
    <scope>NUCLEOTIDE SEQUENCE [LARGE SCALE GENOMIC DNA]</scope>
</reference>
<evidence type="ECO:0000313" key="3">
    <source>
        <dbReference type="Proteomes" id="UP000011518"/>
    </source>
</evidence>
<dbReference type="EMBL" id="KB321094">
    <property type="protein sequence ID" value="ELW47724.1"/>
    <property type="molecule type" value="Genomic_DNA"/>
</dbReference>
<sequence length="222" mass="23670">MTTNTEHLLARQLPSQGQPPSSHYRSATTMGGPPAASSAVATSLPACAIAAHHFTLSTSIMASPLTVMALVLKEKAYGLAAVTSTERDGYGSAQSVFSQRDSEEDQIHCLMPQGYTPSSLLGQLGLHMWISKLKANSKSAALQLHPKAREGSVIARSCVLQMGGYGKFGMQQKQNYDRDLVPGRTVAVSSPEAVMECLPHCLIFPIVTAPYLLLPVTLVTAF</sequence>
<organism evidence="2 3">
    <name type="scientific">Tupaia chinensis</name>
    <name type="common">Chinese tree shrew</name>
    <name type="synonym">Tupaia belangeri chinensis</name>
    <dbReference type="NCBI Taxonomy" id="246437"/>
    <lineage>
        <taxon>Eukaryota</taxon>
        <taxon>Metazoa</taxon>
        <taxon>Chordata</taxon>
        <taxon>Craniata</taxon>
        <taxon>Vertebrata</taxon>
        <taxon>Euteleostomi</taxon>
        <taxon>Mammalia</taxon>
        <taxon>Eutheria</taxon>
        <taxon>Euarchontoglires</taxon>
        <taxon>Scandentia</taxon>
        <taxon>Tupaiidae</taxon>
        <taxon>Tupaia</taxon>
    </lineage>
</organism>
<protein>
    <submittedName>
        <fullName evidence="2">Uncharacterized protein</fullName>
    </submittedName>
</protein>
<name>L9JBP9_TUPCH</name>
<feature type="region of interest" description="Disordered" evidence="1">
    <location>
        <begin position="1"/>
        <end position="35"/>
    </location>
</feature>
<evidence type="ECO:0000256" key="1">
    <source>
        <dbReference type="SAM" id="MobiDB-lite"/>
    </source>
</evidence>
<evidence type="ECO:0000313" key="2">
    <source>
        <dbReference type="EMBL" id="ELW47724.1"/>
    </source>
</evidence>
<accession>L9JBP9</accession>
<reference evidence="3" key="2">
    <citation type="journal article" date="2013" name="Nat. Commun.">
        <title>Genome of the Chinese tree shrew.</title>
        <authorList>
            <person name="Fan Y."/>
            <person name="Huang Z.Y."/>
            <person name="Cao C.C."/>
            <person name="Chen C.S."/>
            <person name="Chen Y.X."/>
            <person name="Fan D.D."/>
            <person name="He J."/>
            <person name="Hou H.L."/>
            <person name="Hu L."/>
            <person name="Hu X.T."/>
            <person name="Jiang X.T."/>
            <person name="Lai R."/>
            <person name="Lang Y.S."/>
            <person name="Liang B."/>
            <person name="Liao S.G."/>
            <person name="Mu D."/>
            <person name="Ma Y.Y."/>
            <person name="Niu Y.Y."/>
            <person name="Sun X.Q."/>
            <person name="Xia J.Q."/>
            <person name="Xiao J."/>
            <person name="Xiong Z.Q."/>
            <person name="Xu L."/>
            <person name="Yang L."/>
            <person name="Zhang Y."/>
            <person name="Zhao W."/>
            <person name="Zhao X.D."/>
            <person name="Zheng Y.T."/>
            <person name="Zhou J.M."/>
            <person name="Zhu Y.B."/>
            <person name="Zhang G.J."/>
            <person name="Wang J."/>
            <person name="Yao Y.G."/>
        </authorList>
    </citation>
    <scope>NUCLEOTIDE SEQUENCE [LARGE SCALE GENOMIC DNA]</scope>
</reference>
<dbReference type="AlphaFoldDB" id="L9JBP9"/>
<proteinExistence type="predicted"/>
<keyword evidence="3" id="KW-1185">Reference proteome</keyword>
<dbReference type="Proteomes" id="UP000011518">
    <property type="component" value="Unassembled WGS sequence"/>
</dbReference>